<organism evidence="5 6">
    <name type="scientific">Parabacteroides faecis</name>
    <dbReference type="NCBI Taxonomy" id="1217282"/>
    <lineage>
        <taxon>Bacteria</taxon>
        <taxon>Pseudomonadati</taxon>
        <taxon>Bacteroidota</taxon>
        <taxon>Bacteroidia</taxon>
        <taxon>Bacteroidales</taxon>
        <taxon>Tannerellaceae</taxon>
        <taxon>Parabacteroides</taxon>
    </lineage>
</organism>
<keyword evidence="6" id="KW-1185">Reference proteome</keyword>
<protein>
    <recommendedName>
        <fullName evidence="4">Beta-mannosidase-like galactose-binding domain-containing protein</fullName>
    </recommendedName>
</protein>
<feature type="domain" description="Beta-mannosidase-like galactose-binding" evidence="4">
    <location>
        <begin position="867"/>
        <end position="934"/>
    </location>
</feature>
<dbReference type="InterPro" id="IPR054593">
    <property type="entry name" value="Beta-mannosidase-like_N2"/>
</dbReference>
<evidence type="ECO:0000256" key="1">
    <source>
        <dbReference type="ARBA" id="ARBA00022729"/>
    </source>
</evidence>
<dbReference type="Gene3D" id="2.60.120.260">
    <property type="entry name" value="Galactose-binding domain-like"/>
    <property type="match status" value="1"/>
</dbReference>
<feature type="signal peptide" evidence="3">
    <location>
        <begin position="1"/>
        <end position="23"/>
    </location>
</feature>
<dbReference type="EMBL" id="JACHOC010000014">
    <property type="protein sequence ID" value="MBB4625152.1"/>
    <property type="molecule type" value="Genomic_DNA"/>
</dbReference>
<feature type="chain" id="PRO_5047012547" description="Beta-mannosidase-like galactose-binding domain-containing protein" evidence="3">
    <location>
        <begin position="24"/>
        <end position="998"/>
    </location>
</feature>
<evidence type="ECO:0000259" key="4">
    <source>
        <dbReference type="Pfam" id="PF22666"/>
    </source>
</evidence>
<dbReference type="NCBIfam" id="NF045579">
    <property type="entry name" value="rhamnoside_JR"/>
    <property type="match status" value="1"/>
</dbReference>
<dbReference type="Pfam" id="PF22666">
    <property type="entry name" value="Glyco_hydro_2_N2"/>
    <property type="match status" value="1"/>
</dbReference>
<dbReference type="RefSeq" id="WP_183672501.1">
    <property type="nucleotide sequence ID" value="NZ_BMPB01000021.1"/>
</dbReference>
<keyword evidence="2" id="KW-0378">Hydrolase</keyword>
<evidence type="ECO:0000256" key="2">
    <source>
        <dbReference type="ARBA" id="ARBA00022801"/>
    </source>
</evidence>
<dbReference type="SUPFAM" id="SSF51445">
    <property type="entry name" value="(Trans)glycosidases"/>
    <property type="match status" value="1"/>
</dbReference>
<dbReference type="InterPro" id="IPR008979">
    <property type="entry name" value="Galactose-bd-like_sf"/>
</dbReference>
<dbReference type="Pfam" id="PF17132">
    <property type="entry name" value="Glyco_hydro_106"/>
    <property type="match status" value="1"/>
</dbReference>
<name>A0ABR6KW92_9BACT</name>
<evidence type="ECO:0000313" key="5">
    <source>
        <dbReference type="EMBL" id="MBB4625152.1"/>
    </source>
</evidence>
<dbReference type="Proteomes" id="UP000533637">
    <property type="component" value="Unassembled WGS sequence"/>
</dbReference>
<gene>
    <name evidence="5" type="ORF">GGQ57_005099</name>
</gene>
<evidence type="ECO:0000313" key="6">
    <source>
        <dbReference type="Proteomes" id="UP000533637"/>
    </source>
</evidence>
<keyword evidence="1 3" id="KW-0732">Signal</keyword>
<accession>A0ABR6KW92</accession>
<proteinExistence type="predicted"/>
<comment type="caution">
    <text evidence="5">The sequence shown here is derived from an EMBL/GenBank/DDBJ whole genome shotgun (WGS) entry which is preliminary data.</text>
</comment>
<dbReference type="PANTHER" id="PTHR43817:SF1">
    <property type="entry name" value="HYDROLASE, FAMILY 43, PUTATIVE (AFU_ORTHOLOGUE AFUA_3G01660)-RELATED"/>
    <property type="match status" value="1"/>
</dbReference>
<dbReference type="PANTHER" id="PTHR43817">
    <property type="entry name" value="GLYCOSYL HYDROLASE"/>
    <property type="match status" value="1"/>
</dbReference>
<evidence type="ECO:0000256" key="3">
    <source>
        <dbReference type="SAM" id="SignalP"/>
    </source>
</evidence>
<reference evidence="5 6" key="1">
    <citation type="submission" date="2020-08" db="EMBL/GenBank/DDBJ databases">
        <title>Genomic Encyclopedia of Type Strains, Phase IV (KMG-IV): sequencing the most valuable type-strain genomes for metagenomic binning, comparative biology and taxonomic classification.</title>
        <authorList>
            <person name="Goeker M."/>
        </authorList>
    </citation>
    <scope>NUCLEOTIDE SEQUENCE [LARGE SCALE GENOMIC DNA]</scope>
    <source>
        <strain evidence="5 6">DSM 102983</strain>
    </source>
</reference>
<dbReference type="InterPro" id="IPR017853">
    <property type="entry name" value="GH"/>
</dbReference>
<sequence>MMKNVFYWLVSISLFTLISTCQAESDTNMLRKNFMIPPDSARPGVYWYFMDGNLSKEGMTKDLESMKKVGIGSVVFLEVNVGIPRGKVDFLSEEWKDCFKHAVQECERLGISMILGIGPGWTGSGGPWVKAEESMQSLVSSVTHVTGKGKQTVSLTKPDPMPPYFGEGAFTPELKERWQAFYKDVAVLAFPKTDEKTFIKDIHEKALYYRAPYSSVPGVKQFLSRDNDDLSLNSGDVIHLDKIVDLTGSLVDGTVTWDVPAGEWTIMRVGVRNNGAVTRPAPLPGVGFECDKADTTALMAHLRVFTEELFSLLGERDTLLPGGLKILHMDSWEMGAQNWTPKLRQEFKKRRGYDPQPYYPVYAGYIVGDKQTSERFLWDLRQTMQELMLENHSLFVKAYAHKHGMKLSIEPYDMNPMQDLELGASADIPMCEFWSIGGYNTSFSAVEGSSLANIKGQRVVPSEAFTAAGDGWKQHPASMKDQTDWAFAAGINRLTFHTFQHQALRDDLRPGMTMGPYGVHWDRNQTWWPYVDGYHRYIARCQYLLQKGQTVADVLYLAPEEAPFVFRAPVSALEGDFLIDKKGHNFDACPPSLLYNASVENGKIKFPSGMQYSLLVLPVFETMTPRLLDKIKSLVEDGATLVGIPPLYAPGLTDYPVCDQVLSTMITDLWGGKDLPAGLVKRTYGKGQVYWGQDIRDKADNLYPNYPLTSGLLDQMKLGDDFRSDIGKIRYIHKKVNEQDFYFVSNRTRDLLNTVCHFRVTGKQPQLWNPVNGEIRNLPAFTDDGTCTSVDLSFEPNQSFFVVFDGKPQPDLGVKNFSLSKEIQKLDKSWQVSFDPKWGGPANVEFKELQDWSQCPDEGIKYYSGTAVYCQSFNYSQSLQKPVYLDLGQVKNIAKVWLNGKDLGVIWTNPWEVEITDALKKGNNELRIEVTNLWVNRLIGDELKQDDGIVDGQWPEWLINGKERPSKRYTFATFRHYTKESPLLESGLLGPVRIVVKE</sequence>
<dbReference type="SUPFAM" id="SSF49785">
    <property type="entry name" value="Galactose-binding domain-like"/>
    <property type="match status" value="1"/>
</dbReference>